<dbReference type="SUPFAM" id="SSF141371">
    <property type="entry name" value="PilZ domain-like"/>
    <property type="match status" value="1"/>
</dbReference>
<evidence type="ECO:0000313" key="2">
    <source>
        <dbReference type="EMBL" id="SEM29356.1"/>
    </source>
</evidence>
<reference evidence="2 3" key="1">
    <citation type="submission" date="2016-10" db="EMBL/GenBank/DDBJ databases">
        <authorList>
            <person name="de Groot N.N."/>
        </authorList>
    </citation>
    <scope>NUCLEOTIDE SEQUENCE [LARGE SCALE GENOMIC DNA]</scope>
    <source>
        <strain evidence="2 3">DSM 8423</strain>
    </source>
</reference>
<dbReference type="Gene3D" id="2.40.10.220">
    <property type="entry name" value="predicted glycosyltransferase like domains"/>
    <property type="match status" value="1"/>
</dbReference>
<name>A0A1H7X694_9BACT</name>
<dbReference type="AlphaFoldDB" id="A0A1H7X694"/>
<evidence type="ECO:0000259" key="1">
    <source>
        <dbReference type="Pfam" id="PF07238"/>
    </source>
</evidence>
<organism evidence="2 3">
    <name type="scientific">Syntrophus gentianae</name>
    <dbReference type="NCBI Taxonomy" id="43775"/>
    <lineage>
        <taxon>Bacteria</taxon>
        <taxon>Pseudomonadati</taxon>
        <taxon>Thermodesulfobacteriota</taxon>
        <taxon>Syntrophia</taxon>
        <taxon>Syntrophales</taxon>
        <taxon>Syntrophaceae</taxon>
        <taxon>Syntrophus</taxon>
    </lineage>
</organism>
<dbReference type="STRING" id="43775.SAMN04489760_10995"/>
<proteinExistence type="predicted"/>
<evidence type="ECO:0000313" key="3">
    <source>
        <dbReference type="Proteomes" id="UP000198744"/>
    </source>
</evidence>
<dbReference type="RefSeq" id="WP_093883209.1">
    <property type="nucleotide sequence ID" value="NZ_FOBS01000009.1"/>
</dbReference>
<dbReference type="Pfam" id="PF07238">
    <property type="entry name" value="PilZ"/>
    <property type="match status" value="1"/>
</dbReference>
<gene>
    <name evidence="2" type="ORF">SAMN04489760_10995</name>
</gene>
<dbReference type="EMBL" id="FOBS01000009">
    <property type="protein sequence ID" value="SEM29356.1"/>
    <property type="molecule type" value="Genomic_DNA"/>
</dbReference>
<dbReference type="InterPro" id="IPR009875">
    <property type="entry name" value="PilZ_domain"/>
</dbReference>
<dbReference type="OrthoDB" id="5511523at2"/>
<dbReference type="GO" id="GO:0035438">
    <property type="term" value="F:cyclic-di-GMP binding"/>
    <property type="evidence" value="ECO:0007669"/>
    <property type="project" value="InterPro"/>
</dbReference>
<dbReference type="Proteomes" id="UP000198744">
    <property type="component" value="Unassembled WGS sequence"/>
</dbReference>
<feature type="domain" description="PilZ" evidence="1">
    <location>
        <begin position="55"/>
        <end position="150"/>
    </location>
</feature>
<sequence>MQKVLVNDKGIAWITCDHCKHTSSVDLSESSGVVNVIEYKCSKCEAVYEVTCEFRKTYRKEVSLHGTFIQQQPMEEQAGRIEITDLSKTGIKFRTRVKYDLKPGYILKLTFTLDDRNKTLVDQMAEVKWVNGQTVGGTFIHQDQWTQKKLGFYFMS</sequence>
<protein>
    <submittedName>
        <fullName evidence="2">PilZ domain-containing protein</fullName>
    </submittedName>
</protein>
<accession>A0A1H7X694</accession>
<keyword evidence="3" id="KW-1185">Reference proteome</keyword>